<keyword evidence="1" id="KW-0540">Nuclease</keyword>
<proteinExistence type="predicted"/>
<name>A0A917W3M2_9BACL</name>
<dbReference type="AlphaFoldDB" id="A0A917W3M2"/>
<keyword evidence="1" id="KW-0255">Endonuclease</keyword>
<protein>
    <submittedName>
        <fullName evidence="1">Type II restriction endonuclease subunit R</fullName>
    </submittedName>
</protein>
<comment type="caution">
    <text evidence="1">The sequence shown here is derived from an EMBL/GenBank/DDBJ whole genome shotgun (WGS) entry which is preliminary data.</text>
</comment>
<evidence type="ECO:0000313" key="2">
    <source>
        <dbReference type="Proteomes" id="UP000654670"/>
    </source>
</evidence>
<reference evidence="1" key="2">
    <citation type="submission" date="2020-09" db="EMBL/GenBank/DDBJ databases">
        <authorList>
            <person name="Sun Q."/>
            <person name="Ohkuma M."/>
        </authorList>
    </citation>
    <scope>NUCLEOTIDE SEQUENCE</scope>
    <source>
        <strain evidence="1">JCM 15325</strain>
    </source>
</reference>
<dbReference type="RefSeq" id="WP_188803923.1">
    <property type="nucleotide sequence ID" value="NZ_BMOK01000012.1"/>
</dbReference>
<evidence type="ECO:0000313" key="1">
    <source>
        <dbReference type="EMBL" id="GGL60261.1"/>
    </source>
</evidence>
<sequence length="496" mass="57038">MISKFVREQKRYTQSMLKSIFQCSEEKTVGIIKRLKEYGVLKAVKATDAQKDMSDLVDEDIEVADVEVGDNEYLYAFTFVGVITVSGCVLKCYPKYIFSNNEPLAELKTIIKVLEKYNAKEQIIRMYNDNSESNSFNLLAVMIFLLQDYYENGAYTNTQDIIESNGSGEILWDKTINETFTYLSNNRPYYIELFTKKRINDDFDYFKRLHESIISICSRELKDADLLDLFDILPVEVSDEELDDFGETDYILYRIQNELNLQFNTRKQLLLKTLYAYIAHSSTLADIDCFTMFGSNSFNLVWEKVCAEVLDNQLQTPLGSLPISLADGYDPQDLLISLIEKPKWNGYMQDSTEFQKIAKETLVPDIVSIHKLNNSHQFIIFDAKYYNVQLEKGKELRGQPGIGDITKQYLYQLAYKKFVNDHGIQDVKNCFLMPTEQQSIIVKGYVSMEILDVIGLQSIQIRQLPADIMFTHYLSSEKMDIGLLGADGGDPFSEMG</sequence>
<organism evidence="1 2">
    <name type="scientific">Sporolactobacillus putidus</name>
    <dbReference type="NCBI Taxonomy" id="492735"/>
    <lineage>
        <taxon>Bacteria</taxon>
        <taxon>Bacillati</taxon>
        <taxon>Bacillota</taxon>
        <taxon>Bacilli</taxon>
        <taxon>Bacillales</taxon>
        <taxon>Sporolactobacillaceae</taxon>
        <taxon>Sporolactobacillus</taxon>
    </lineage>
</organism>
<gene>
    <name evidence="1" type="ORF">GCM10007968_25340</name>
</gene>
<reference evidence="1" key="1">
    <citation type="journal article" date="2014" name="Int. J. Syst. Evol. Microbiol.">
        <title>Complete genome sequence of Corynebacterium casei LMG S-19264T (=DSM 44701T), isolated from a smear-ripened cheese.</title>
        <authorList>
            <consortium name="US DOE Joint Genome Institute (JGI-PGF)"/>
            <person name="Walter F."/>
            <person name="Albersmeier A."/>
            <person name="Kalinowski J."/>
            <person name="Ruckert C."/>
        </authorList>
    </citation>
    <scope>NUCLEOTIDE SEQUENCE</scope>
    <source>
        <strain evidence="1">JCM 15325</strain>
    </source>
</reference>
<dbReference type="EMBL" id="BMOK01000012">
    <property type="protein sequence ID" value="GGL60261.1"/>
    <property type="molecule type" value="Genomic_DNA"/>
</dbReference>
<dbReference type="InterPro" id="IPR018579">
    <property type="entry name" value="Restrct_endonuc_II_LlaJI"/>
</dbReference>
<dbReference type="Proteomes" id="UP000654670">
    <property type="component" value="Unassembled WGS sequence"/>
</dbReference>
<dbReference type="GO" id="GO:0004519">
    <property type="term" value="F:endonuclease activity"/>
    <property type="evidence" value="ECO:0007669"/>
    <property type="project" value="UniProtKB-KW"/>
</dbReference>
<dbReference type="Pfam" id="PF09563">
    <property type="entry name" value="RE_LlaJI"/>
    <property type="match status" value="1"/>
</dbReference>
<keyword evidence="2" id="KW-1185">Reference proteome</keyword>
<keyword evidence="1" id="KW-0378">Hydrolase</keyword>
<accession>A0A917W3M2</accession>